<keyword evidence="5" id="KW-0560">Oxidoreductase</keyword>
<name>A0A5N3PAV3_9HYPH</name>
<sequence length="539" mass="58093">MSCDVVIVGTGAGGGILAHELAKSGLRVVSLEQGGMLAPDYFRTEVPPGATKDFGIGPDTTWPSDPHDSLFVHPLFADGTVGSTSRPAGGFRHFQVLAVDGLQNLWNGVSVRFSPKDFRGFPFSYGTLAPHYSAVERMISVCGTVENLAELPDGDFLPPKPLRPADRLVVSAVEALGEPHSHAIPNRKAINTRAGTAASCISTGMCTSGCPVGAVYKFSARLLPEIVNLPNYELRTHAKVVRLLRQPGARQLSGVEYIDTRNGERKVLDARIVVLAAGALETPRILFNSADEADPRGLANRHGQVGLKLQDNPKVVLSTSLWKLWGKRRDYDIGYGDLLILLSQGRLPDGTSFPFIGHAIHGLADVPHYLAGLKPFPPFVKERLAQMMFHSYVTLGLFCAGEPTPSNRVLPGRTADRYGVPQVEVDFSIPDSAHAKMDAMALWARRVLRRASATSIYSTRDNSGTGIHYAGTTASARDPNEGVVDAQLKAHDIDNLYICDGGVIPVLPDKHLTLTIMALAHRLSRAIVRQAAEQDALSA</sequence>
<dbReference type="SUPFAM" id="SSF54373">
    <property type="entry name" value="FAD-linked reductases, C-terminal domain"/>
    <property type="match status" value="1"/>
</dbReference>
<evidence type="ECO:0000256" key="4">
    <source>
        <dbReference type="ARBA" id="ARBA00022827"/>
    </source>
</evidence>
<feature type="domain" description="Glucose-methanol-choline oxidoreductase C-terminal" evidence="7">
    <location>
        <begin position="407"/>
        <end position="520"/>
    </location>
</feature>
<dbReference type="OrthoDB" id="9798604at2"/>
<evidence type="ECO:0000259" key="6">
    <source>
        <dbReference type="Pfam" id="PF00732"/>
    </source>
</evidence>
<dbReference type="PANTHER" id="PTHR42784:SF1">
    <property type="entry name" value="PYRANOSE 2-OXIDASE"/>
    <property type="match status" value="1"/>
</dbReference>
<evidence type="ECO:0000256" key="5">
    <source>
        <dbReference type="ARBA" id="ARBA00023002"/>
    </source>
</evidence>
<keyword evidence="3" id="KW-0285">Flavoprotein</keyword>
<dbReference type="Proteomes" id="UP000325684">
    <property type="component" value="Unassembled WGS sequence"/>
</dbReference>
<dbReference type="InterPro" id="IPR051473">
    <property type="entry name" value="P2Ox-like"/>
</dbReference>
<evidence type="ECO:0000259" key="7">
    <source>
        <dbReference type="Pfam" id="PF05199"/>
    </source>
</evidence>
<keyword evidence="4" id="KW-0274">FAD</keyword>
<dbReference type="Pfam" id="PF05199">
    <property type="entry name" value="GMC_oxred_C"/>
    <property type="match status" value="1"/>
</dbReference>
<comment type="caution">
    <text evidence="8">The sequence shown here is derived from an EMBL/GenBank/DDBJ whole genome shotgun (WGS) entry which is preliminary data.</text>
</comment>
<reference evidence="8 9" key="1">
    <citation type="journal article" date="2019" name="Microorganisms">
        <title>Genome Insights into the Novel Species Microvirga brassicacearum, a Rapeseed Endophyte with Biotechnological Potential.</title>
        <authorList>
            <person name="Jimenez-Gomez A."/>
            <person name="Saati-Santamaria Z."/>
            <person name="Igual J.M."/>
            <person name="Rivas R."/>
            <person name="Mateos P.F."/>
            <person name="Garcia-Fraile P."/>
        </authorList>
    </citation>
    <scope>NUCLEOTIDE SEQUENCE [LARGE SCALE GENOMIC DNA]</scope>
    <source>
        <strain evidence="8 9">CDVBN77</strain>
    </source>
</reference>
<comment type="cofactor">
    <cofactor evidence="1">
        <name>FAD</name>
        <dbReference type="ChEBI" id="CHEBI:57692"/>
    </cofactor>
</comment>
<dbReference type="SUPFAM" id="SSF51905">
    <property type="entry name" value="FAD/NAD(P)-binding domain"/>
    <property type="match status" value="1"/>
</dbReference>
<evidence type="ECO:0000313" key="9">
    <source>
        <dbReference type="Proteomes" id="UP000325684"/>
    </source>
</evidence>
<dbReference type="GO" id="GO:0050660">
    <property type="term" value="F:flavin adenine dinucleotide binding"/>
    <property type="evidence" value="ECO:0007669"/>
    <property type="project" value="InterPro"/>
</dbReference>
<dbReference type="GO" id="GO:0016614">
    <property type="term" value="F:oxidoreductase activity, acting on CH-OH group of donors"/>
    <property type="evidence" value="ECO:0007669"/>
    <property type="project" value="InterPro"/>
</dbReference>
<comment type="similarity">
    <text evidence="2">Belongs to the GMC oxidoreductase family.</text>
</comment>
<evidence type="ECO:0000256" key="2">
    <source>
        <dbReference type="ARBA" id="ARBA00010790"/>
    </source>
</evidence>
<dbReference type="PANTHER" id="PTHR42784">
    <property type="entry name" value="PYRANOSE 2-OXIDASE"/>
    <property type="match status" value="1"/>
</dbReference>
<organism evidence="8 9">
    <name type="scientific">Microvirga brassicacearum</name>
    <dbReference type="NCBI Taxonomy" id="2580413"/>
    <lineage>
        <taxon>Bacteria</taxon>
        <taxon>Pseudomonadati</taxon>
        <taxon>Pseudomonadota</taxon>
        <taxon>Alphaproteobacteria</taxon>
        <taxon>Hyphomicrobiales</taxon>
        <taxon>Methylobacteriaceae</taxon>
        <taxon>Microvirga</taxon>
    </lineage>
</organism>
<proteinExistence type="inferred from homology"/>
<dbReference type="Gene3D" id="3.50.50.60">
    <property type="entry name" value="FAD/NAD(P)-binding domain"/>
    <property type="match status" value="2"/>
</dbReference>
<gene>
    <name evidence="8" type="ORF">FEZ63_11920</name>
</gene>
<dbReference type="InterPro" id="IPR000172">
    <property type="entry name" value="GMC_OxRdtase_N"/>
</dbReference>
<dbReference type="EMBL" id="VCMV01000015">
    <property type="protein sequence ID" value="KAB0266878.1"/>
    <property type="molecule type" value="Genomic_DNA"/>
</dbReference>
<feature type="domain" description="Glucose-methanol-choline oxidoreductase N-terminal" evidence="6">
    <location>
        <begin position="198"/>
        <end position="313"/>
    </location>
</feature>
<dbReference type="AlphaFoldDB" id="A0A5N3PAV3"/>
<evidence type="ECO:0000256" key="3">
    <source>
        <dbReference type="ARBA" id="ARBA00022630"/>
    </source>
</evidence>
<keyword evidence="9" id="KW-1185">Reference proteome</keyword>
<evidence type="ECO:0000256" key="1">
    <source>
        <dbReference type="ARBA" id="ARBA00001974"/>
    </source>
</evidence>
<dbReference type="Pfam" id="PF00732">
    <property type="entry name" value="GMC_oxred_N"/>
    <property type="match status" value="1"/>
</dbReference>
<accession>A0A5N3PAV3</accession>
<dbReference type="InterPro" id="IPR007867">
    <property type="entry name" value="GMC_OxRtase_C"/>
</dbReference>
<protein>
    <submittedName>
        <fullName evidence="8">GMC family oxidoreductase</fullName>
    </submittedName>
</protein>
<dbReference type="InterPro" id="IPR036188">
    <property type="entry name" value="FAD/NAD-bd_sf"/>
</dbReference>
<evidence type="ECO:0000313" key="8">
    <source>
        <dbReference type="EMBL" id="KAB0266878.1"/>
    </source>
</evidence>